<dbReference type="EMBL" id="AAZO01003441">
    <property type="status" value="NOT_ANNOTATED_CDS"/>
    <property type="molecule type" value="Genomic_DNA"/>
</dbReference>
<dbReference type="Pfam" id="PF00616">
    <property type="entry name" value="RasGAP"/>
    <property type="match status" value="1"/>
</dbReference>
<dbReference type="eggNOG" id="KOG3508">
    <property type="taxonomic scope" value="Eukaryota"/>
</dbReference>
<dbReference type="InterPro" id="IPR001936">
    <property type="entry name" value="RasGAP_dom"/>
</dbReference>
<dbReference type="InterPro" id="IPR008936">
    <property type="entry name" value="Rho_GTPase_activation_prot"/>
</dbReference>
<protein>
    <recommendedName>
        <fullName evidence="10">Ras GTPase-activating protein</fullName>
    </recommendedName>
</protein>
<dbReference type="HOGENOM" id="CLU_001727_0_0_1"/>
<evidence type="ECO:0000256" key="1">
    <source>
        <dbReference type="ARBA" id="ARBA00022468"/>
    </source>
</evidence>
<feature type="region of interest" description="Disordered" evidence="3">
    <location>
        <begin position="79"/>
        <end position="103"/>
    </location>
</feature>
<dbReference type="RefSeq" id="XP_002427120.1">
    <property type="nucleotide sequence ID" value="XM_002427075.1"/>
</dbReference>
<dbReference type="InterPro" id="IPR021887">
    <property type="entry name" value="DAB2P_C"/>
</dbReference>
<dbReference type="InterPro" id="IPR039360">
    <property type="entry name" value="Ras_GTPase"/>
</dbReference>
<dbReference type="SUPFAM" id="SSF50729">
    <property type="entry name" value="PH domain-like"/>
    <property type="match status" value="1"/>
</dbReference>
<dbReference type="AlphaFoldDB" id="E0VLX6"/>
<evidence type="ECO:0000256" key="2">
    <source>
        <dbReference type="ARBA" id="ARBA00022553"/>
    </source>
</evidence>
<dbReference type="GO" id="GO:0005096">
    <property type="term" value="F:GTPase activator activity"/>
    <property type="evidence" value="ECO:0007669"/>
    <property type="project" value="UniProtKB-KW"/>
</dbReference>
<dbReference type="InParanoid" id="E0VLX6"/>
<dbReference type="OMA" id="HAAQMDH"/>
<dbReference type="EMBL" id="DS235283">
    <property type="protein sequence ID" value="EEB14382.1"/>
    <property type="molecule type" value="Genomic_DNA"/>
</dbReference>
<dbReference type="SUPFAM" id="SSF48350">
    <property type="entry name" value="GTPase activation domain, GAP"/>
    <property type="match status" value="1"/>
</dbReference>
<dbReference type="FunCoup" id="E0VLX6">
    <property type="interactions" value="224"/>
</dbReference>
<dbReference type="PROSITE" id="PS50004">
    <property type="entry name" value="C2"/>
    <property type="match status" value="1"/>
</dbReference>
<keyword evidence="1" id="KW-0343">GTPase activation</keyword>
<dbReference type="InterPro" id="IPR000008">
    <property type="entry name" value="C2_dom"/>
</dbReference>
<dbReference type="STRING" id="121224.E0VLX6"/>
<dbReference type="CDD" id="cd05136">
    <property type="entry name" value="RasGAP_DAB2IP"/>
    <property type="match status" value="1"/>
</dbReference>
<feature type="domain" description="PH" evidence="4">
    <location>
        <begin position="145"/>
        <end position="180"/>
    </location>
</feature>
<keyword evidence="2" id="KW-0597">Phosphoprotein</keyword>
<sequence length="1129" mass="128099">MCAYANTYTFRFSLCVYELLIEFFLKEVVSIESVEKNKKCHKARKKTSCRWRRVGLAVLATTTRYEYFVIKILERRQDRDGGERHMNPGNEGKTLAREKVAIPPRLRTSRSHESLLSGQSVMQTMDLGTGGIEIKPLHPSVLGKKHCFQISFPTGNPRYFSCRSADERDKWVHSLRKSVQPDQEHMRRKDNSLKISIVEVKGVANKKKYFCELCLDKTLYARTSAKQKGEICFWAENFDFYQLPQVNLINVNLFREAERKKKRDKNVLIGTVNIPVHEVTSRYYIEKWYPVKTEKGSKECPALRIKCRFQSVDILPLHVYQEFLDYICSDYRPLCELLEPVIGVKAKEDISTALVHIMQKQGLAKEFLSDVVMMDIDRIDDERLMFRGNSLATKAMEAYLKLTGDKYLQETLGGLVTHVLANGQDCEVDADKMSNSAALQKQQQNLRSAVEMAWSKIMSSHTYFPTELRECFATFKERLIEIGREDVSDNLISASIFLRFLCPAILSPNLFNITHEYPNEKAARNLTLIAKTLQTLANFTRFQGKESFMEFLNDFLEKEALSMKNFLQLISSRVQKENTSHHNITSTDFDGYIDLGKQLSILHTLLLECLEKIAPVKLAKVEKLPRILERIRLSLTQPPGYLRQQSSPPLTDNRNLSETSQATYQSLQRNIFRFNDPTCGSTPNTSPCHRSNTSTLTNECPVGNNNGNTRSPIVTRASTLPRNAFHPSPKLQPAKITSEYNNDLTQSPARQRFACGSPCHQAPVKPKNRVITSSLTNGMNGNVNGNGNLDEMSDLLRYADDEMTEPVNNGSQISISQLSNVASSGYQSFAYSQSSSPVDLTITNNNNNNNNNNGNHPIVVNNNIHANAAPLAFTNPVYHMDQRRQQVRRRHSCSSSSEENGTGADLSPTPSTPTPPVNRRFAGIRAPRTNPQCSLRNNWRAVTNHQPASVNHSKQNLLENEINKSGCPKLRRRLSLDSTRDITDSSDDESCQNHRVHSRIGRSIDQSQYEREIERLKSSVDFLKFDQTSEHSGKSSPDPSLDRSESNMKSIISRLISVEEELLREQQKMSDTLTHKQRVIEAQEHQIAVLGADNNRLRTALATLTEHYASEAQDKRILAELNELKSSSC</sequence>
<dbReference type="GeneID" id="8229754"/>
<dbReference type="PROSITE" id="PS50003">
    <property type="entry name" value="PH_DOMAIN"/>
    <property type="match status" value="1"/>
</dbReference>
<dbReference type="InterPro" id="IPR001849">
    <property type="entry name" value="PH_domain"/>
</dbReference>
<evidence type="ECO:0000313" key="7">
    <source>
        <dbReference type="EMBL" id="EEB14382.1"/>
    </source>
</evidence>
<feature type="region of interest" description="Disordered" evidence="3">
    <location>
        <begin position="1027"/>
        <end position="1046"/>
    </location>
</feature>
<dbReference type="Gene3D" id="2.60.40.150">
    <property type="entry name" value="C2 domain"/>
    <property type="match status" value="1"/>
</dbReference>
<feature type="region of interest" description="Disordered" evidence="3">
    <location>
        <begin position="882"/>
        <end position="932"/>
    </location>
</feature>
<evidence type="ECO:0008006" key="10">
    <source>
        <dbReference type="Google" id="ProtNLM"/>
    </source>
</evidence>
<accession>E0VLX6</accession>
<dbReference type="VEuPathDB" id="VectorBase:PHUM297000"/>
<evidence type="ECO:0000259" key="4">
    <source>
        <dbReference type="PROSITE" id="PS50003"/>
    </source>
</evidence>
<dbReference type="Pfam" id="PF12004">
    <property type="entry name" value="DAB2P_C"/>
    <property type="match status" value="1"/>
</dbReference>
<dbReference type="InterPro" id="IPR057606">
    <property type="entry name" value="SynGAP1-like_PH"/>
</dbReference>
<evidence type="ECO:0000259" key="6">
    <source>
        <dbReference type="PROSITE" id="PS50018"/>
    </source>
</evidence>
<dbReference type="Gene3D" id="1.10.506.10">
    <property type="entry name" value="GTPase Activation - p120gap, domain 1"/>
    <property type="match status" value="2"/>
</dbReference>
<feature type="region of interest" description="Disordered" evidence="3">
    <location>
        <begin position="840"/>
        <end position="860"/>
    </location>
</feature>
<dbReference type="SMART" id="SM00323">
    <property type="entry name" value="RasGAP"/>
    <property type="match status" value="1"/>
</dbReference>
<dbReference type="KEGG" id="phu:Phum_PHUM297000"/>
<gene>
    <name evidence="8" type="primary">8229754</name>
    <name evidence="7" type="ORF">Phum_PHUM297000</name>
</gene>
<evidence type="ECO:0000256" key="3">
    <source>
        <dbReference type="SAM" id="MobiDB-lite"/>
    </source>
</evidence>
<feature type="domain" description="Ras-GAP" evidence="6">
    <location>
        <begin position="346"/>
        <end position="538"/>
    </location>
</feature>
<dbReference type="InterPro" id="IPR035892">
    <property type="entry name" value="C2_domain_sf"/>
</dbReference>
<dbReference type="InterPro" id="IPR011993">
    <property type="entry name" value="PH-like_dom_sf"/>
</dbReference>
<dbReference type="PANTHER" id="PTHR10194">
    <property type="entry name" value="RAS GTPASE-ACTIVATING PROTEINS"/>
    <property type="match status" value="1"/>
</dbReference>
<dbReference type="OrthoDB" id="5572587at2759"/>
<reference evidence="7" key="2">
    <citation type="submission" date="2007-04" db="EMBL/GenBank/DDBJ databases">
        <title>The genome of the human body louse.</title>
        <authorList>
            <consortium name="The Human Body Louse Genome Consortium"/>
            <person name="Kirkness E."/>
            <person name="Walenz B."/>
            <person name="Hass B."/>
            <person name="Bruggner R."/>
            <person name="Strausberg R."/>
        </authorList>
    </citation>
    <scope>NUCLEOTIDE SEQUENCE</scope>
    <source>
        <strain evidence="7">USDA</strain>
    </source>
</reference>
<proteinExistence type="predicted"/>
<evidence type="ECO:0000259" key="5">
    <source>
        <dbReference type="PROSITE" id="PS50004"/>
    </source>
</evidence>
<dbReference type="Pfam" id="PF00168">
    <property type="entry name" value="C2"/>
    <property type="match status" value="1"/>
</dbReference>
<feature type="region of interest" description="Disordered" evidence="3">
    <location>
        <begin position="678"/>
        <end position="713"/>
    </location>
</feature>
<dbReference type="SUPFAM" id="SSF49562">
    <property type="entry name" value="C2 domain (Calcium/lipid-binding domain, CaLB)"/>
    <property type="match status" value="1"/>
</dbReference>
<dbReference type="Pfam" id="PF25321">
    <property type="entry name" value="PH_RASGAP"/>
    <property type="match status" value="1"/>
</dbReference>
<evidence type="ECO:0000313" key="9">
    <source>
        <dbReference type="Proteomes" id="UP000009046"/>
    </source>
</evidence>
<dbReference type="PROSITE" id="PS50018">
    <property type="entry name" value="RAS_GTPASE_ACTIV_2"/>
    <property type="match status" value="1"/>
</dbReference>
<dbReference type="Proteomes" id="UP000009046">
    <property type="component" value="Unassembled WGS sequence"/>
</dbReference>
<dbReference type="InterPro" id="IPR023152">
    <property type="entry name" value="RasGAP_CS"/>
</dbReference>
<evidence type="ECO:0000313" key="8">
    <source>
        <dbReference type="EnsemblMetazoa" id="PHUM297000-PA"/>
    </source>
</evidence>
<dbReference type="CTD" id="8229754"/>
<dbReference type="EnsemblMetazoa" id="PHUM297000-RA">
    <property type="protein sequence ID" value="PHUM297000-PA"/>
    <property type="gene ID" value="PHUM297000"/>
</dbReference>
<dbReference type="PROSITE" id="PS00509">
    <property type="entry name" value="RAS_GTPASE_ACTIV_1"/>
    <property type="match status" value="1"/>
</dbReference>
<organism>
    <name type="scientific">Pediculus humanus subsp. corporis</name>
    <name type="common">Body louse</name>
    <dbReference type="NCBI Taxonomy" id="121224"/>
    <lineage>
        <taxon>Eukaryota</taxon>
        <taxon>Metazoa</taxon>
        <taxon>Ecdysozoa</taxon>
        <taxon>Arthropoda</taxon>
        <taxon>Hexapoda</taxon>
        <taxon>Insecta</taxon>
        <taxon>Pterygota</taxon>
        <taxon>Neoptera</taxon>
        <taxon>Paraneoptera</taxon>
        <taxon>Psocodea</taxon>
        <taxon>Troctomorpha</taxon>
        <taxon>Phthiraptera</taxon>
        <taxon>Anoplura</taxon>
        <taxon>Pediculidae</taxon>
        <taxon>Pediculus</taxon>
    </lineage>
</organism>
<dbReference type="CDD" id="cd04013">
    <property type="entry name" value="C2_SynGAP_like"/>
    <property type="match status" value="1"/>
</dbReference>
<dbReference type="PANTHER" id="PTHR10194:SF60">
    <property type="entry name" value="RAS GTPASE-ACTIVATING PROTEIN RASKOL"/>
    <property type="match status" value="1"/>
</dbReference>
<feature type="compositionally biased region" description="Low complexity" evidence="3">
    <location>
        <begin position="844"/>
        <end position="860"/>
    </location>
</feature>
<keyword evidence="9" id="KW-1185">Reference proteome</keyword>
<reference evidence="8" key="3">
    <citation type="submission" date="2020-05" db="UniProtKB">
        <authorList>
            <consortium name="EnsemblMetazoa"/>
        </authorList>
    </citation>
    <scope>IDENTIFICATION</scope>
    <source>
        <strain evidence="8">USDA</strain>
    </source>
</reference>
<feature type="domain" description="C2" evidence="5">
    <location>
        <begin position="171"/>
        <end position="289"/>
    </location>
</feature>
<dbReference type="Gene3D" id="2.30.29.30">
    <property type="entry name" value="Pleckstrin-homology domain (PH domain)/Phosphotyrosine-binding domain (PTB)"/>
    <property type="match status" value="1"/>
</dbReference>
<reference evidence="7" key="1">
    <citation type="submission" date="2007-04" db="EMBL/GenBank/DDBJ databases">
        <title>Annotation of Pediculus humanus corporis strain USDA.</title>
        <authorList>
            <person name="Kirkness E."/>
            <person name="Hannick L."/>
            <person name="Hass B."/>
            <person name="Bruggner R."/>
            <person name="Lawson D."/>
            <person name="Bidwell S."/>
            <person name="Joardar V."/>
            <person name="Caler E."/>
            <person name="Walenz B."/>
            <person name="Inman J."/>
            <person name="Schobel S."/>
            <person name="Galinsky K."/>
            <person name="Amedeo P."/>
            <person name="Strausberg R."/>
        </authorList>
    </citation>
    <scope>NUCLEOTIDE SEQUENCE</scope>
    <source>
        <strain evidence="7">USDA</strain>
    </source>
</reference>
<name>E0VLX6_PEDHC</name>